<dbReference type="InterPro" id="IPR006949">
    <property type="entry name" value="Barrel_Baseplate_J-like"/>
</dbReference>
<dbReference type="EMBL" id="LZZM01000053">
    <property type="protein sequence ID" value="OOM81799.1"/>
    <property type="molecule type" value="Genomic_DNA"/>
</dbReference>
<evidence type="ECO:0000259" key="4">
    <source>
        <dbReference type="Pfam" id="PF26079"/>
    </source>
</evidence>
<feature type="domain" description="Baseplate protein J-like barrel" evidence="2">
    <location>
        <begin position="83"/>
        <end position="163"/>
    </location>
</feature>
<dbReference type="OrthoDB" id="2554267at2"/>
<dbReference type="InterPro" id="IPR052399">
    <property type="entry name" value="Phage_Baseplate_Assmbl_Protein"/>
</dbReference>
<evidence type="ECO:0000259" key="2">
    <source>
        <dbReference type="Pfam" id="PF04865"/>
    </source>
</evidence>
<reference evidence="5 6" key="1">
    <citation type="submission" date="2016-05" db="EMBL/GenBank/DDBJ databases">
        <title>Microbial solvent formation.</title>
        <authorList>
            <person name="Poehlein A."/>
            <person name="Montoya Solano J.D."/>
            <person name="Flitsch S."/>
            <person name="Krabben P."/>
            <person name="Duerre P."/>
            <person name="Daniel R."/>
        </authorList>
    </citation>
    <scope>NUCLEOTIDE SEQUENCE [LARGE SCALE GENOMIC DNA]</scope>
    <source>
        <strain evidence="5 6">DSM 2619</strain>
    </source>
</reference>
<dbReference type="STRING" id="29367.CLPUN_09830"/>
<evidence type="ECO:0000313" key="6">
    <source>
        <dbReference type="Proteomes" id="UP000190890"/>
    </source>
</evidence>
<dbReference type="Pfam" id="PF26078">
    <property type="entry name" value="Baseplate_J_M"/>
    <property type="match status" value="1"/>
</dbReference>
<comment type="similarity">
    <text evidence="1">Belongs to the Mu gp47/PBSX XkdT family.</text>
</comment>
<proteinExistence type="inferred from homology"/>
<feature type="domain" description="Baseplate J-like C-terminal" evidence="4">
    <location>
        <begin position="269"/>
        <end position="353"/>
    </location>
</feature>
<protein>
    <submittedName>
        <fullName evidence="5">Baseplate J-like protein</fullName>
    </submittedName>
</protein>
<name>A0A1S8TW05_9CLOT</name>
<dbReference type="RefSeq" id="WP_077846237.1">
    <property type="nucleotide sequence ID" value="NZ_LZZM01000053.1"/>
</dbReference>
<dbReference type="PANTHER" id="PTHR37829:SF3">
    <property type="entry name" value="PROTEIN JAYE-RELATED"/>
    <property type="match status" value="1"/>
</dbReference>
<evidence type="ECO:0000259" key="3">
    <source>
        <dbReference type="Pfam" id="PF26078"/>
    </source>
</evidence>
<dbReference type="Pfam" id="PF26079">
    <property type="entry name" value="Baseplate_J_C"/>
    <property type="match status" value="1"/>
</dbReference>
<comment type="caution">
    <text evidence="5">The sequence shown here is derived from an EMBL/GenBank/DDBJ whole genome shotgun (WGS) entry which is preliminary data.</text>
</comment>
<dbReference type="InterPro" id="IPR058530">
    <property type="entry name" value="Baseplate_J-like_C"/>
</dbReference>
<gene>
    <name evidence="5" type="ORF">CLPUN_09830</name>
</gene>
<feature type="domain" description="Baseplate J-like central" evidence="3">
    <location>
        <begin position="184"/>
        <end position="262"/>
    </location>
</feature>
<evidence type="ECO:0000313" key="5">
    <source>
        <dbReference type="EMBL" id="OOM81799.1"/>
    </source>
</evidence>
<dbReference type="Proteomes" id="UP000190890">
    <property type="component" value="Unassembled WGS sequence"/>
</dbReference>
<dbReference type="PANTHER" id="PTHR37829">
    <property type="entry name" value="PHAGE-LIKE ELEMENT PBSX PROTEIN XKDT"/>
    <property type="match status" value="1"/>
</dbReference>
<dbReference type="AlphaFoldDB" id="A0A1S8TW05"/>
<keyword evidence="6" id="KW-1185">Reference proteome</keyword>
<sequence length="357" mass="38658">MADDKETIQSRMMSNISNQYDRSEGAFFYDSAKPVAIELEGAYKKADAILKKRYGYSATGAELDKVVAEEGLIRKKATKARGTVTITGTEGSLITKGEYVASDATNFMFLENAVIPSTKTIDVSVECIKFGTVGNVPVGAIKFFPKTLDGLQTVTSTEDFKTGYEEETDEELRERYYIKIQTPSTSGNKYHYKNWALAVTGVGGAKVFPLWNGNGTVKVVIADSNKRSASLDLITKVKMYIDPYPEGNGEGQAPIGATVTITSAVEKAINITANVTLALGIELAQVKAEFESLFEEYLKSVSFKTTYISIAKIGNLLLNTAGVIDYVDLKLNNAAINLPLLDEEIAVSGIVNLGVVT</sequence>
<dbReference type="InterPro" id="IPR058531">
    <property type="entry name" value="Baseplate_J_M"/>
</dbReference>
<accession>A0A1S8TW05</accession>
<dbReference type="Pfam" id="PF04865">
    <property type="entry name" value="Baseplate_J"/>
    <property type="match status" value="1"/>
</dbReference>
<evidence type="ECO:0000256" key="1">
    <source>
        <dbReference type="ARBA" id="ARBA00038087"/>
    </source>
</evidence>
<organism evidence="5 6">
    <name type="scientific">Clostridium puniceum</name>
    <dbReference type="NCBI Taxonomy" id="29367"/>
    <lineage>
        <taxon>Bacteria</taxon>
        <taxon>Bacillati</taxon>
        <taxon>Bacillota</taxon>
        <taxon>Clostridia</taxon>
        <taxon>Eubacteriales</taxon>
        <taxon>Clostridiaceae</taxon>
        <taxon>Clostridium</taxon>
    </lineage>
</organism>